<evidence type="ECO:0000313" key="8">
    <source>
        <dbReference type="EMBL" id="SNS74018.1"/>
    </source>
</evidence>
<proteinExistence type="inferred from homology"/>
<dbReference type="CDD" id="cd11648">
    <property type="entry name" value="RsmI"/>
    <property type="match status" value="1"/>
</dbReference>
<dbReference type="HAMAP" id="MF_01877">
    <property type="entry name" value="16SrRNA_methyltr_I"/>
    <property type="match status" value="1"/>
</dbReference>
<dbReference type="Gene3D" id="3.30.950.10">
    <property type="entry name" value="Methyltransferase, Cobalt-precorrin-4 Transmethylase, Domain 2"/>
    <property type="match status" value="1"/>
</dbReference>
<evidence type="ECO:0000256" key="1">
    <source>
        <dbReference type="ARBA" id="ARBA00022490"/>
    </source>
</evidence>
<dbReference type="OrthoDB" id="9809084at2"/>
<dbReference type="EC" id="2.1.1.198" evidence="6"/>
<dbReference type="NCBIfam" id="TIGR00096">
    <property type="entry name" value="16S rRNA (cytidine(1402)-2'-O)-methyltransferase"/>
    <property type="match status" value="1"/>
</dbReference>
<keyword evidence="2 6" id="KW-0698">rRNA processing</keyword>
<dbReference type="EMBL" id="FZOO01000007">
    <property type="protein sequence ID" value="SNS74018.1"/>
    <property type="molecule type" value="Genomic_DNA"/>
</dbReference>
<evidence type="ECO:0000256" key="2">
    <source>
        <dbReference type="ARBA" id="ARBA00022552"/>
    </source>
</evidence>
<keyword evidence="5 6" id="KW-0949">S-adenosyl-L-methionine</keyword>
<reference evidence="9" key="1">
    <citation type="submission" date="2017-06" db="EMBL/GenBank/DDBJ databases">
        <authorList>
            <person name="Varghese N."/>
            <person name="Submissions S."/>
        </authorList>
    </citation>
    <scope>NUCLEOTIDE SEQUENCE [LARGE SCALE GENOMIC DNA]</scope>
    <source>
        <strain evidence="9">DSM 46839</strain>
    </source>
</reference>
<keyword evidence="1 6" id="KW-0963">Cytoplasm</keyword>
<dbReference type="InterPro" id="IPR014776">
    <property type="entry name" value="4pyrrole_Mease_sub2"/>
</dbReference>
<keyword evidence="9" id="KW-1185">Reference proteome</keyword>
<dbReference type="SUPFAM" id="SSF53790">
    <property type="entry name" value="Tetrapyrrole methylase"/>
    <property type="match status" value="1"/>
</dbReference>
<comment type="function">
    <text evidence="6">Catalyzes the 2'-O-methylation of the ribose of cytidine 1402 (C1402) in 16S rRNA.</text>
</comment>
<keyword evidence="4 6" id="KW-0808">Transferase</keyword>
<comment type="subcellular location">
    <subcellularLocation>
        <location evidence="6">Cytoplasm</location>
    </subcellularLocation>
</comment>
<dbReference type="InterPro" id="IPR014777">
    <property type="entry name" value="4pyrrole_Mease_sub1"/>
</dbReference>
<evidence type="ECO:0000256" key="5">
    <source>
        <dbReference type="ARBA" id="ARBA00022691"/>
    </source>
</evidence>
<dbReference type="GO" id="GO:0070677">
    <property type="term" value="F:rRNA (cytosine-2'-O-)-methyltransferase activity"/>
    <property type="evidence" value="ECO:0007669"/>
    <property type="project" value="UniProtKB-UniRule"/>
</dbReference>
<dbReference type="Gene3D" id="3.40.1010.10">
    <property type="entry name" value="Cobalt-precorrin-4 Transmethylase, Domain 1"/>
    <property type="match status" value="1"/>
</dbReference>
<accession>A0A239GYZ5</accession>
<evidence type="ECO:0000313" key="9">
    <source>
        <dbReference type="Proteomes" id="UP000198373"/>
    </source>
</evidence>
<dbReference type="PANTHER" id="PTHR46111">
    <property type="entry name" value="RIBOSOMAL RNA SMALL SUBUNIT METHYLTRANSFERASE I"/>
    <property type="match status" value="1"/>
</dbReference>
<dbReference type="AlphaFoldDB" id="A0A239GYZ5"/>
<evidence type="ECO:0000256" key="3">
    <source>
        <dbReference type="ARBA" id="ARBA00022603"/>
    </source>
</evidence>
<keyword evidence="3 6" id="KW-0489">Methyltransferase</keyword>
<dbReference type="Pfam" id="PF00590">
    <property type="entry name" value="TP_methylase"/>
    <property type="match status" value="1"/>
</dbReference>
<dbReference type="Proteomes" id="UP000198373">
    <property type="component" value="Unassembled WGS sequence"/>
</dbReference>
<evidence type="ECO:0000256" key="6">
    <source>
        <dbReference type="HAMAP-Rule" id="MF_01877"/>
    </source>
</evidence>
<comment type="catalytic activity">
    <reaction evidence="6">
        <text>cytidine(1402) in 16S rRNA + S-adenosyl-L-methionine = 2'-O-methylcytidine(1402) in 16S rRNA + S-adenosyl-L-homocysteine + H(+)</text>
        <dbReference type="Rhea" id="RHEA:42924"/>
        <dbReference type="Rhea" id="RHEA-COMP:10285"/>
        <dbReference type="Rhea" id="RHEA-COMP:10286"/>
        <dbReference type="ChEBI" id="CHEBI:15378"/>
        <dbReference type="ChEBI" id="CHEBI:57856"/>
        <dbReference type="ChEBI" id="CHEBI:59789"/>
        <dbReference type="ChEBI" id="CHEBI:74495"/>
        <dbReference type="ChEBI" id="CHEBI:82748"/>
        <dbReference type="EC" id="2.1.1.198"/>
    </reaction>
</comment>
<dbReference type="PANTHER" id="PTHR46111:SF1">
    <property type="entry name" value="RIBOSOMAL RNA SMALL SUBUNIT METHYLTRANSFERASE I"/>
    <property type="match status" value="1"/>
</dbReference>
<dbReference type="GO" id="GO:0005737">
    <property type="term" value="C:cytoplasm"/>
    <property type="evidence" value="ECO:0007669"/>
    <property type="project" value="UniProtKB-SubCell"/>
</dbReference>
<dbReference type="PIRSF" id="PIRSF005917">
    <property type="entry name" value="MTase_YraL"/>
    <property type="match status" value="1"/>
</dbReference>
<name>A0A239GYZ5_9ACTN</name>
<dbReference type="InterPro" id="IPR035996">
    <property type="entry name" value="4pyrrol_Methylase_sf"/>
</dbReference>
<evidence type="ECO:0000259" key="7">
    <source>
        <dbReference type="Pfam" id="PF00590"/>
    </source>
</evidence>
<feature type="domain" description="Tetrapyrrole methylase" evidence="7">
    <location>
        <begin position="6"/>
        <end position="206"/>
    </location>
</feature>
<evidence type="ECO:0000256" key="4">
    <source>
        <dbReference type="ARBA" id="ARBA00022679"/>
    </source>
</evidence>
<gene>
    <name evidence="6" type="primary">rsmI</name>
    <name evidence="8" type="ORF">SAMN06893096_107115</name>
</gene>
<dbReference type="FunFam" id="3.30.950.10:FF:000003">
    <property type="entry name" value="Ribosomal RNA small subunit methyltransferase I"/>
    <property type="match status" value="1"/>
</dbReference>
<dbReference type="RefSeq" id="WP_089306382.1">
    <property type="nucleotide sequence ID" value="NZ_FZOO01000007.1"/>
</dbReference>
<organism evidence="8 9">
    <name type="scientific">Geodermatophilus pulveris</name>
    <dbReference type="NCBI Taxonomy" id="1564159"/>
    <lineage>
        <taxon>Bacteria</taxon>
        <taxon>Bacillati</taxon>
        <taxon>Actinomycetota</taxon>
        <taxon>Actinomycetes</taxon>
        <taxon>Geodermatophilales</taxon>
        <taxon>Geodermatophilaceae</taxon>
        <taxon>Geodermatophilus</taxon>
    </lineage>
</organism>
<comment type="similarity">
    <text evidence="6">Belongs to the methyltransferase superfamily. RsmI family.</text>
</comment>
<dbReference type="InterPro" id="IPR008189">
    <property type="entry name" value="rRNA_ssu_MeTfrase_I"/>
</dbReference>
<dbReference type="InterPro" id="IPR000878">
    <property type="entry name" value="4pyrrol_Mease"/>
</dbReference>
<protein>
    <recommendedName>
        <fullName evidence="6">Ribosomal RNA small subunit methyltransferase I</fullName>
        <ecNumber evidence="6">2.1.1.198</ecNumber>
    </recommendedName>
    <alternativeName>
        <fullName evidence="6">16S rRNA 2'-O-ribose C1402 methyltransferase</fullName>
    </alternativeName>
    <alternativeName>
        <fullName evidence="6">rRNA (cytidine-2'-O-)-methyltransferase RsmI</fullName>
    </alternativeName>
</protein>
<sequence length="279" mass="28870">MGGRLVLGGAPLGQPGDVGPRLRAAMATADVLAVEDTRRLHRLAADLDVRPAGKVVTFHESVERARLPGLLAALAEGRTVLLLTDAGMPSVSDPGYTLVRAAIDAGVEVTSVPGPSAVTTALAVSGLPVDRFCFEGFLPRKAGERRSRLTGLAGERRTMVFFESPHRLADALADAAAAFGDDRPAAVCRELTKTHEEVRRGPLAALAEWAAGGVRGEITLVVGGAPAEPVVLTPAELAGLVAGEEAAGATRKDAIRAVVVRTGLPRRTVYDAVVAAKDS</sequence>